<dbReference type="RefSeq" id="XP_017870494.1">
    <property type="nucleotide sequence ID" value="XM_018015005.1"/>
</dbReference>
<reference evidence="3" key="3">
    <citation type="submission" date="2025-08" db="UniProtKB">
        <authorList>
            <consortium name="RefSeq"/>
        </authorList>
    </citation>
    <scope>IDENTIFICATION</scope>
    <source>
        <tissue evidence="3">Whole organism</tissue>
    </source>
</reference>
<evidence type="ECO:0000256" key="1">
    <source>
        <dbReference type="SAM" id="MobiDB-lite"/>
    </source>
</evidence>
<name>A0ABM1PTF8_DROAR</name>
<keyword evidence="2" id="KW-1185">Reference proteome</keyword>
<proteinExistence type="predicted"/>
<protein>
    <submittedName>
        <fullName evidence="3">Uncharacterized protein LOC108618828</fullName>
    </submittedName>
</protein>
<sequence length="172" mass="19972">MQRSSIRLVGGLYVRTDASRMLIKRHIAFTSKKGFSKSSGTNKTTMGSGQNVGGTPNRTETSTVEAFKRDMAKPKRLVREDNMWSDPQHMDTRWLRPRDPRRYKPDFGQTEPHSLREQFMRSPDERTRNAMGRDWEVAMRVAATRRRQAANIKPDQDMVYMRSKQELGPPQE</sequence>
<feature type="compositionally biased region" description="Basic and acidic residues" evidence="1">
    <location>
        <begin position="79"/>
        <end position="105"/>
    </location>
</feature>
<feature type="region of interest" description="Disordered" evidence="1">
    <location>
        <begin position="150"/>
        <end position="172"/>
    </location>
</feature>
<feature type="compositionally biased region" description="Low complexity" evidence="1">
    <location>
        <begin position="33"/>
        <end position="45"/>
    </location>
</feature>
<evidence type="ECO:0000313" key="3">
    <source>
        <dbReference type="RefSeq" id="XP_017870494.1"/>
    </source>
</evidence>
<feature type="region of interest" description="Disordered" evidence="1">
    <location>
        <begin position="79"/>
        <end position="110"/>
    </location>
</feature>
<organism evidence="2 3">
    <name type="scientific">Drosophila arizonae</name>
    <name type="common">Fruit fly</name>
    <dbReference type="NCBI Taxonomy" id="7263"/>
    <lineage>
        <taxon>Eukaryota</taxon>
        <taxon>Metazoa</taxon>
        <taxon>Ecdysozoa</taxon>
        <taxon>Arthropoda</taxon>
        <taxon>Hexapoda</taxon>
        <taxon>Insecta</taxon>
        <taxon>Pterygota</taxon>
        <taxon>Neoptera</taxon>
        <taxon>Endopterygota</taxon>
        <taxon>Diptera</taxon>
        <taxon>Brachycera</taxon>
        <taxon>Muscomorpha</taxon>
        <taxon>Ephydroidea</taxon>
        <taxon>Drosophilidae</taxon>
        <taxon>Drosophila</taxon>
    </lineage>
</organism>
<gene>
    <name evidence="3" type="primary">LOC108618828</name>
</gene>
<feature type="compositionally biased region" description="Polar residues" evidence="1">
    <location>
        <begin position="46"/>
        <end position="60"/>
    </location>
</feature>
<evidence type="ECO:0000313" key="2">
    <source>
        <dbReference type="Proteomes" id="UP000694904"/>
    </source>
</evidence>
<accession>A0ABM1PTF8</accession>
<reference evidence="2" key="1">
    <citation type="journal article" date="1997" name="Nucleic Acids Res.">
        <title>tRNAscan-SE: a program for improved detection of transfer RNA genes in genomic sequence.</title>
        <authorList>
            <person name="Lowe T.M."/>
            <person name="Eddy S.R."/>
        </authorList>
    </citation>
    <scope>NUCLEOTIDE SEQUENCE [LARGE SCALE GENOMIC DNA]</scope>
</reference>
<dbReference type="GeneID" id="108618828"/>
<reference evidence="2" key="2">
    <citation type="journal article" date="2016" name="G3 (Bethesda)">
        <title>Genome Evolution in Three Species of Cactophilic Drosophila.</title>
        <authorList>
            <person name="Sanchez-Flores A."/>
            <person name="Penazola F."/>
            <person name="Carpinteyro-Ponce J."/>
            <person name="Nazario-Yepiz N."/>
            <person name="Abreu-Goodger C."/>
            <person name="Machado C.A."/>
            <person name="Markow T.A."/>
        </authorList>
    </citation>
    <scope>NUCLEOTIDE SEQUENCE [LARGE SCALE GENOMIC DNA]</scope>
</reference>
<dbReference type="Proteomes" id="UP000694904">
    <property type="component" value="Chromosome X"/>
</dbReference>
<feature type="region of interest" description="Disordered" evidence="1">
    <location>
        <begin position="33"/>
        <end position="60"/>
    </location>
</feature>